<dbReference type="InterPro" id="IPR022518">
    <property type="entry name" value="Aspartate_4-decarboxylase"/>
</dbReference>
<dbReference type="InterPro" id="IPR015421">
    <property type="entry name" value="PyrdxlP-dep_Trfase_major"/>
</dbReference>
<dbReference type="Proteomes" id="UP000013785">
    <property type="component" value="Unassembled WGS sequence"/>
</dbReference>
<feature type="domain" description="Aminotransferase class I/classII large" evidence="3">
    <location>
        <begin position="174"/>
        <end position="509"/>
    </location>
</feature>
<dbReference type="InterPro" id="IPR004839">
    <property type="entry name" value="Aminotransferase_I/II_large"/>
</dbReference>
<dbReference type="PANTHER" id="PTHR43795">
    <property type="entry name" value="BIFUNCTIONAL ASPARTATE AMINOTRANSFERASE AND GLUTAMATE/ASPARTATE-PREPHENATE AMINOTRANSFERASE-RELATED"/>
    <property type="match status" value="1"/>
</dbReference>
<dbReference type="NCBIfam" id="TIGR03801">
    <property type="entry name" value="asp_4_decarbox"/>
    <property type="match status" value="1"/>
</dbReference>
<keyword evidence="1" id="KW-0663">Pyridoxal phosphate</keyword>
<keyword evidence="2" id="KW-0032">Aminotransferase</keyword>
<dbReference type="RefSeq" id="WP_010770068.1">
    <property type="nucleotide sequence ID" value="NZ_KB946329.1"/>
</dbReference>
<dbReference type="InterPro" id="IPR015424">
    <property type="entry name" value="PyrdxlP-dep_Trfase"/>
</dbReference>
<sequence>MAAQEDLIENLSPFELSLFLEKRLQSETGARENLLNAGRGNPNWTAPIPREAFFLLGQFATMETIGNEQSLTAGMIYPSQKRSERFLQFLEEKVGEGARFLERIWYSEATYFGLEKEAWLNAMLDYIIGDNYPDPVRCLTGCEEPIKAYLNHELFSGQSVPFDLFAVEGGTAGICYLFDTLMNNYLLKKGDRIALLLPTFAPYLEIPELPQYDFEVVKIQAKQTELEGKVAYQYSEAEIDKLKDSTIKAVFVVNPSNPTANAMCQSTIEQIKDIVQTVHPRLMILTDDVYGTFVPEFHSLFKELPYNTACIYSYSKYFGATGWRIGTIVTARENIFDQLINELAAEKQEKLEARYHSLNAQPKQMKFIDRLVADSRDVALNHAAGLSSVQQVMMTLFSLYALLDEGAAYKKEVMAICHTREQLLFRTLGLEEPFPSLNTAYYCELNFKDWTEKRYGKEFTTYLKKRWTMTKVLISLAEKEQLMLLKADAFGSDDWSVRVSLANLATNQYSEVGRRIIRLSERLKDEWIKNKNEPR</sequence>
<dbReference type="InterPro" id="IPR004838">
    <property type="entry name" value="NHTrfase_class1_PyrdxlP-BS"/>
</dbReference>
<dbReference type="STRING" id="154621.RV11_GL001009"/>
<evidence type="ECO:0000313" key="4">
    <source>
        <dbReference type="EMBL" id="EOL41229.1"/>
    </source>
</evidence>
<comment type="similarity">
    <text evidence="2">Belongs to the class-I pyridoxal-phosphate-dependent aminotransferase family.</text>
</comment>
<dbReference type="GO" id="GO:0006520">
    <property type="term" value="P:amino acid metabolic process"/>
    <property type="evidence" value="ECO:0007669"/>
    <property type="project" value="TreeGrafter"/>
</dbReference>
<proteinExistence type="inferred from homology"/>
<reference evidence="4 5" key="1">
    <citation type="submission" date="2013-02" db="EMBL/GenBank/DDBJ databases">
        <title>The Genome Sequence of Enterococcus phoeniculicola BAA-412.</title>
        <authorList>
            <consortium name="The Broad Institute Genome Sequencing Platform"/>
            <consortium name="The Broad Institute Genome Sequencing Center for Infectious Disease"/>
            <person name="Earl A.M."/>
            <person name="Gilmore M.S."/>
            <person name="Lebreton F."/>
            <person name="Walker B."/>
            <person name="Young S.K."/>
            <person name="Zeng Q."/>
            <person name="Gargeya S."/>
            <person name="Fitzgerald M."/>
            <person name="Haas B."/>
            <person name="Abouelleil A."/>
            <person name="Alvarado L."/>
            <person name="Arachchi H.M."/>
            <person name="Berlin A.M."/>
            <person name="Chapman S.B."/>
            <person name="Dewar J."/>
            <person name="Goldberg J."/>
            <person name="Griggs A."/>
            <person name="Gujja S."/>
            <person name="Hansen M."/>
            <person name="Howarth C."/>
            <person name="Imamovic A."/>
            <person name="Larimer J."/>
            <person name="McCowan C."/>
            <person name="Murphy C."/>
            <person name="Neiman D."/>
            <person name="Pearson M."/>
            <person name="Priest M."/>
            <person name="Roberts A."/>
            <person name="Saif S."/>
            <person name="Shea T."/>
            <person name="Sisk P."/>
            <person name="Sykes S."/>
            <person name="Wortman J."/>
            <person name="Nusbaum C."/>
            <person name="Birren B."/>
        </authorList>
    </citation>
    <scope>NUCLEOTIDE SEQUENCE [LARGE SCALE GENOMIC DNA]</scope>
    <source>
        <strain evidence="4 5">ATCC BAA-412</strain>
    </source>
</reference>
<keyword evidence="2" id="KW-0808">Transferase</keyword>
<dbReference type="Gene3D" id="1.10.20.110">
    <property type="match status" value="1"/>
</dbReference>
<dbReference type="PANTHER" id="PTHR43795:SF2">
    <property type="entry name" value="BIFUNCTIONAL ASPARTATE AMINOTRANSFERASE AND GLUTAMATE_ASPARTATE-PREPHENATE AMINOTRANSFERASE"/>
    <property type="match status" value="1"/>
</dbReference>
<dbReference type="GO" id="GO:0030170">
    <property type="term" value="F:pyridoxal phosphate binding"/>
    <property type="evidence" value="ECO:0007669"/>
    <property type="project" value="InterPro"/>
</dbReference>
<dbReference type="HOGENOM" id="CLU_038911_0_0_9"/>
<gene>
    <name evidence="4" type="ORF">UC3_03438</name>
</gene>
<evidence type="ECO:0000313" key="5">
    <source>
        <dbReference type="Proteomes" id="UP000013785"/>
    </source>
</evidence>
<dbReference type="eggNOG" id="COG0436">
    <property type="taxonomic scope" value="Bacteria"/>
</dbReference>
<dbReference type="InterPro" id="IPR050478">
    <property type="entry name" value="Ethylene_sulfur-biosynth"/>
</dbReference>
<accession>R3TIH0</accession>
<organism evidence="4 5">
    <name type="scientific">Enterococcus phoeniculicola ATCC BAA-412</name>
    <dbReference type="NCBI Taxonomy" id="1158610"/>
    <lineage>
        <taxon>Bacteria</taxon>
        <taxon>Bacillati</taxon>
        <taxon>Bacillota</taxon>
        <taxon>Bacilli</taxon>
        <taxon>Lactobacillales</taxon>
        <taxon>Enterococcaceae</taxon>
        <taxon>Enterococcus</taxon>
    </lineage>
</organism>
<dbReference type="PATRIC" id="fig|1158610.3.peg.3433"/>
<dbReference type="PROSITE" id="PS00105">
    <property type="entry name" value="AA_TRANSFER_CLASS_1"/>
    <property type="match status" value="1"/>
</dbReference>
<comment type="cofactor">
    <cofactor evidence="2">
        <name>pyridoxal 5'-phosphate</name>
        <dbReference type="ChEBI" id="CHEBI:597326"/>
    </cofactor>
</comment>
<dbReference type="InterPro" id="IPR015422">
    <property type="entry name" value="PyrdxlP-dep_Trfase_small"/>
</dbReference>
<dbReference type="EC" id="2.6.1.-" evidence="2"/>
<dbReference type="Gene3D" id="3.90.1150.10">
    <property type="entry name" value="Aspartate Aminotransferase, domain 1"/>
    <property type="match status" value="1"/>
</dbReference>
<evidence type="ECO:0000256" key="2">
    <source>
        <dbReference type="RuleBase" id="RU000481"/>
    </source>
</evidence>
<dbReference type="AlphaFoldDB" id="R3TIH0"/>
<dbReference type="EMBL" id="AJAT01000021">
    <property type="protein sequence ID" value="EOL41229.1"/>
    <property type="molecule type" value="Genomic_DNA"/>
</dbReference>
<evidence type="ECO:0000256" key="1">
    <source>
        <dbReference type="ARBA" id="ARBA00022898"/>
    </source>
</evidence>
<dbReference type="Gene3D" id="3.40.640.10">
    <property type="entry name" value="Type I PLP-dependent aspartate aminotransferase-like (Major domain)"/>
    <property type="match status" value="1"/>
</dbReference>
<dbReference type="Pfam" id="PF00155">
    <property type="entry name" value="Aminotran_1_2"/>
    <property type="match status" value="1"/>
</dbReference>
<name>R3TIH0_9ENTE</name>
<dbReference type="NCBIfam" id="NF006755">
    <property type="entry name" value="PRK09275.1"/>
    <property type="match status" value="1"/>
</dbReference>
<protein>
    <recommendedName>
        <fullName evidence="2">Aminotransferase</fullName>
        <ecNumber evidence="2">2.6.1.-</ecNumber>
    </recommendedName>
</protein>
<comment type="caution">
    <text evidence="4">The sequence shown here is derived from an EMBL/GenBank/DDBJ whole genome shotgun (WGS) entry which is preliminary data.</text>
</comment>
<keyword evidence="5" id="KW-1185">Reference proteome</keyword>
<dbReference type="SUPFAM" id="SSF53383">
    <property type="entry name" value="PLP-dependent transferases"/>
    <property type="match status" value="1"/>
</dbReference>
<dbReference type="GO" id="GO:0008483">
    <property type="term" value="F:transaminase activity"/>
    <property type="evidence" value="ECO:0007669"/>
    <property type="project" value="UniProtKB-KW"/>
</dbReference>
<evidence type="ECO:0000259" key="3">
    <source>
        <dbReference type="Pfam" id="PF00155"/>
    </source>
</evidence>